<comment type="caution">
    <text evidence="1">The sequence shown here is derived from an EMBL/GenBank/DDBJ whole genome shotgun (WGS) entry which is preliminary data.</text>
</comment>
<dbReference type="AlphaFoldDB" id="A0A9P5ZUK6"/>
<dbReference type="Proteomes" id="UP000807025">
    <property type="component" value="Unassembled WGS sequence"/>
</dbReference>
<proteinExistence type="predicted"/>
<accession>A0A9P5ZUK6</accession>
<name>A0A9P5ZUK6_PLEER</name>
<evidence type="ECO:0000313" key="2">
    <source>
        <dbReference type="Proteomes" id="UP000807025"/>
    </source>
</evidence>
<reference evidence="1" key="1">
    <citation type="submission" date="2020-11" db="EMBL/GenBank/DDBJ databases">
        <authorList>
            <consortium name="DOE Joint Genome Institute"/>
            <person name="Ahrendt S."/>
            <person name="Riley R."/>
            <person name="Andreopoulos W."/>
            <person name="Labutti K."/>
            <person name="Pangilinan J."/>
            <person name="Ruiz-Duenas F.J."/>
            <person name="Barrasa J.M."/>
            <person name="Sanchez-Garcia M."/>
            <person name="Camarero S."/>
            <person name="Miyauchi S."/>
            <person name="Serrano A."/>
            <person name="Linde D."/>
            <person name="Babiker R."/>
            <person name="Drula E."/>
            <person name="Ayuso-Fernandez I."/>
            <person name="Pacheco R."/>
            <person name="Padilla G."/>
            <person name="Ferreira P."/>
            <person name="Barriuso J."/>
            <person name="Kellner H."/>
            <person name="Castanera R."/>
            <person name="Alfaro M."/>
            <person name="Ramirez L."/>
            <person name="Pisabarro A.G."/>
            <person name="Kuo A."/>
            <person name="Tritt A."/>
            <person name="Lipzen A."/>
            <person name="He G."/>
            <person name="Yan M."/>
            <person name="Ng V."/>
            <person name="Cullen D."/>
            <person name="Martin F."/>
            <person name="Rosso M.-N."/>
            <person name="Henrissat B."/>
            <person name="Hibbett D."/>
            <person name="Martinez A.T."/>
            <person name="Grigoriev I.V."/>
        </authorList>
    </citation>
    <scope>NUCLEOTIDE SEQUENCE</scope>
    <source>
        <strain evidence="1">ATCC 90797</strain>
    </source>
</reference>
<sequence length="212" mass="23572">MPSILILLPGQRPEQQVPIIAENQEELAQLAKGIKYHSISQTPFILTKLVVTLSQLTKLRRQEKLHIFGQKGYTNNFFSSVALQYQNTQTDTVVYAAASSSANCKQTFNCDLACKLGLYGLVAEVPDSNAQIMHGRHLKVTTLKDMTGCWRCIQEKMRVIVQKESPKWSSRVSWQAPSPIFLVLLDTGFIAAHPHSGASPSVHLTLGVKLKE</sequence>
<gene>
    <name evidence="1" type="ORF">BDN71DRAFT_1433101</name>
</gene>
<protein>
    <submittedName>
        <fullName evidence="1">Uncharacterized protein</fullName>
    </submittedName>
</protein>
<organism evidence="1 2">
    <name type="scientific">Pleurotus eryngii</name>
    <name type="common">Boletus of the steppes</name>
    <dbReference type="NCBI Taxonomy" id="5323"/>
    <lineage>
        <taxon>Eukaryota</taxon>
        <taxon>Fungi</taxon>
        <taxon>Dikarya</taxon>
        <taxon>Basidiomycota</taxon>
        <taxon>Agaricomycotina</taxon>
        <taxon>Agaricomycetes</taxon>
        <taxon>Agaricomycetidae</taxon>
        <taxon>Agaricales</taxon>
        <taxon>Pleurotineae</taxon>
        <taxon>Pleurotaceae</taxon>
        <taxon>Pleurotus</taxon>
    </lineage>
</organism>
<evidence type="ECO:0000313" key="1">
    <source>
        <dbReference type="EMBL" id="KAF9492629.1"/>
    </source>
</evidence>
<dbReference type="EMBL" id="MU154598">
    <property type="protein sequence ID" value="KAF9492629.1"/>
    <property type="molecule type" value="Genomic_DNA"/>
</dbReference>
<keyword evidence="2" id="KW-1185">Reference proteome</keyword>